<evidence type="ECO:0000313" key="3">
    <source>
        <dbReference type="Proteomes" id="UP000265520"/>
    </source>
</evidence>
<accession>A0A392NX12</accession>
<protein>
    <submittedName>
        <fullName evidence="2">Heme-binding protein 1-like</fullName>
    </submittedName>
</protein>
<name>A0A392NX12_9FABA</name>
<dbReference type="InterPro" id="IPR006917">
    <property type="entry name" value="SOUL_heme-bd"/>
</dbReference>
<dbReference type="Proteomes" id="UP000265520">
    <property type="component" value="Unassembled WGS sequence"/>
</dbReference>
<proteinExistence type="inferred from homology"/>
<dbReference type="AlphaFoldDB" id="A0A392NX12"/>
<sequence>MSAPAVDITSFEKATWNGFVRLFQFTQGENLNFSRIPMTSPVLILTRFVPRSGPVESQGYHVSLYLPKKFQANPPVPLPELNIKPYVFDSHCVAVRKFSEVATDERIVEEVDKILSKSQWKSKIEHDGYSIAQYYTPYSIEHEVWLDIPARELGSDVTAAACSRADAGNRY</sequence>
<dbReference type="PANTHER" id="PTHR11220:SF1">
    <property type="entry name" value="HEME-BINDING PROTEIN 2"/>
    <property type="match status" value="1"/>
</dbReference>
<organism evidence="2 3">
    <name type="scientific">Trifolium medium</name>
    <dbReference type="NCBI Taxonomy" id="97028"/>
    <lineage>
        <taxon>Eukaryota</taxon>
        <taxon>Viridiplantae</taxon>
        <taxon>Streptophyta</taxon>
        <taxon>Embryophyta</taxon>
        <taxon>Tracheophyta</taxon>
        <taxon>Spermatophyta</taxon>
        <taxon>Magnoliopsida</taxon>
        <taxon>eudicotyledons</taxon>
        <taxon>Gunneridae</taxon>
        <taxon>Pentapetalae</taxon>
        <taxon>rosids</taxon>
        <taxon>fabids</taxon>
        <taxon>Fabales</taxon>
        <taxon>Fabaceae</taxon>
        <taxon>Papilionoideae</taxon>
        <taxon>50 kb inversion clade</taxon>
        <taxon>NPAAA clade</taxon>
        <taxon>Hologalegina</taxon>
        <taxon>IRL clade</taxon>
        <taxon>Trifolieae</taxon>
        <taxon>Trifolium</taxon>
    </lineage>
</organism>
<dbReference type="SUPFAM" id="SSF55136">
    <property type="entry name" value="Probable bacterial effector-binding domain"/>
    <property type="match status" value="1"/>
</dbReference>
<keyword evidence="3" id="KW-1185">Reference proteome</keyword>
<dbReference type="PANTHER" id="PTHR11220">
    <property type="entry name" value="HEME-BINDING PROTEIN-RELATED"/>
    <property type="match status" value="1"/>
</dbReference>
<comment type="similarity">
    <text evidence="1">Belongs to the HEBP family.</text>
</comment>
<comment type="caution">
    <text evidence="2">The sequence shown here is derived from an EMBL/GenBank/DDBJ whole genome shotgun (WGS) entry which is preliminary data.</text>
</comment>
<dbReference type="Pfam" id="PF04832">
    <property type="entry name" value="SOUL"/>
    <property type="match status" value="1"/>
</dbReference>
<dbReference type="InterPro" id="IPR011256">
    <property type="entry name" value="Reg_factor_effector_dom_sf"/>
</dbReference>
<dbReference type="Gene3D" id="3.20.80.10">
    <property type="entry name" value="Regulatory factor, effector binding domain"/>
    <property type="match status" value="1"/>
</dbReference>
<dbReference type="FunFam" id="3.20.80.10:FF:000002">
    <property type="entry name" value="Heme-binding protein 2"/>
    <property type="match status" value="1"/>
</dbReference>
<dbReference type="EMBL" id="LXQA010050940">
    <property type="protein sequence ID" value="MCI03015.1"/>
    <property type="molecule type" value="Genomic_DNA"/>
</dbReference>
<reference evidence="2 3" key="1">
    <citation type="journal article" date="2018" name="Front. Plant Sci.">
        <title>Red Clover (Trifolium pratense) and Zigzag Clover (T. medium) - A Picture of Genomic Similarities and Differences.</title>
        <authorList>
            <person name="Dluhosova J."/>
            <person name="Istvanek J."/>
            <person name="Nedelnik J."/>
            <person name="Repkova J."/>
        </authorList>
    </citation>
    <scope>NUCLEOTIDE SEQUENCE [LARGE SCALE GENOMIC DNA]</scope>
    <source>
        <strain evidence="3">cv. 10/8</strain>
        <tissue evidence="2">Leaf</tissue>
    </source>
</reference>
<evidence type="ECO:0000313" key="2">
    <source>
        <dbReference type="EMBL" id="MCI03015.1"/>
    </source>
</evidence>
<evidence type="ECO:0000256" key="1">
    <source>
        <dbReference type="ARBA" id="ARBA00009817"/>
    </source>
</evidence>